<evidence type="ECO:0000313" key="2">
    <source>
        <dbReference type="EMBL" id="EFI28558.1"/>
    </source>
</evidence>
<dbReference type="AlphaFoldDB" id="D6RJS2"/>
<dbReference type="GeneID" id="6015678"/>
<feature type="compositionally biased region" description="Basic and acidic residues" evidence="1">
    <location>
        <begin position="74"/>
        <end position="87"/>
    </location>
</feature>
<protein>
    <submittedName>
        <fullName evidence="2">Uncharacterized protein</fullName>
    </submittedName>
</protein>
<dbReference type="VEuPathDB" id="FungiDB:CC1G_13580"/>
<feature type="region of interest" description="Disordered" evidence="1">
    <location>
        <begin position="24"/>
        <end position="87"/>
    </location>
</feature>
<feature type="compositionally biased region" description="Low complexity" evidence="1">
    <location>
        <begin position="24"/>
        <end position="37"/>
    </location>
</feature>
<sequence length="87" mass="9439">MSTPSTSIHLRKGLSLQIEIIASSVPPSSNSNLSGPCNPIPSSRFEVPNTHSRSPEAKHKKVRKGGIFKSQWAKQEKAKGKGSRDDD</sequence>
<organism evidence="2 3">
    <name type="scientific">Coprinopsis cinerea (strain Okayama-7 / 130 / ATCC MYA-4618 / FGSC 9003)</name>
    <name type="common">Inky cap fungus</name>
    <name type="synonym">Hormographiella aspergillata</name>
    <dbReference type="NCBI Taxonomy" id="240176"/>
    <lineage>
        <taxon>Eukaryota</taxon>
        <taxon>Fungi</taxon>
        <taxon>Dikarya</taxon>
        <taxon>Basidiomycota</taxon>
        <taxon>Agaricomycotina</taxon>
        <taxon>Agaricomycetes</taxon>
        <taxon>Agaricomycetidae</taxon>
        <taxon>Agaricales</taxon>
        <taxon>Agaricineae</taxon>
        <taxon>Psathyrellaceae</taxon>
        <taxon>Coprinopsis</taxon>
    </lineage>
</organism>
<keyword evidence="3" id="KW-1185">Reference proteome</keyword>
<evidence type="ECO:0000256" key="1">
    <source>
        <dbReference type="SAM" id="MobiDB-lite"/>
    </source>
</evidence>
<gene>
    <name evidence="2" type="ORF">CC1G_13580</name>
</gene>
<dbReference type="RefSeq" id="XP_002912052.1">
    <property type="nucleotide sequence ID" value="XM_002912006.1"/>
</dbReference>
<accession>D6RJS2</accession>
<name>D6RJS2_COPC7</name>
<dbReference type="InParanoid" id="D6RJS2"/>
<comment type="caution">
    <text evidence="2">The sequence shown here is derived from an EMBL/GenBank/DDBJ whole genome shotgun (WGS) entry which is preliminary data.</text>
</comment>
<proteinExistence type="predicted"/>
<dbReference type="Proteomes" id="UP000001861">
    <property type="component" value="Unassembled WGS sequence"/>
</dbReference>
<evidence type="ECO:0000313" key="3">
    <source>
        <dbReference type="Proteomes" id="UP000001861"/>
    </source>
</evidence>
<reference evidence="2 3" key="1">
    <citation type="journal article" date="2010" name="Proc. Natl. Acad. Sci. U.S.A.">
        <title>Insights into evolution of multicellular fungi from the assembled chromosomes of the mushroom Coprinopsis cinerea (Coprinus cinereus).</title>
        <authorList>
            <person name="Stajich J.E."/>
            <person name="Wilke S.K."/>
            <person name="Ahren D."/>
            <person name="Au C.H."/>
            <person name="Birren B.W."/>
            <person name="Borodovsky M."/>
            <person name="Burns C."/>
            <person name="Canback B."/>
            <person name="Casselton L.A."/>
            <person name="Cheng C.K."/>
            <person name="Deng J."/>
            <person name="Dietrich F.S."/>
            <person name="Fargo D.C."/>
            <person name="Farman M.L."/>
            <person name="Gathman A.C."/>
            <person name="Goldberg J."/>
            <person name="Guigo R."/>
            <person name="Hoegger P.J."/>
            <person name="Hooker J.B."/>
            <person name="Huggins A."/>
            <person name="James T.Y."/>
            <person name="Kamada T."/>
            <person name="Kilaru S."/>
            <person name="Kodira C."/>
            <person name="Kues U."/>
            <person name="Kupfer D."/>
            <person name="Kwan H.S."/>
            <person name="Lomsadze A."/>
            <person name="Li W."/>
            <person name="Lilly W.W."/>
            <person name="Ma L.J."/>
            <person name="Mackey A.J."/>
            <person name="Manning G."/>
            <person name="Martin F."/>
            <person name="Muraguchi H."/>
            <person name="Natvig D.O."/>
            <person name="Palmerini H."/>
            <person name="Ramesh M.A."/>
            <person name="Rehmeyer C.J."/>
            <person name="Roe B.A."/>
            <person name="Shenoy N."/>
            <person name="Stanke M."/>
            <person name="Ter-Hovhannisyan V."/>
            <person name="Tunlid A."/>
            <person name="Velagapudi R."/>
            <person name="Vision T.J."/>
            <person name="Zeng Q."/>
            <person name="Zolan M.E."/>
            <person name="Pukkila P.J."/>
        </authorList>
    </citation>
    <scope>NUCLEOTIDE SEQUENCE [LARGE SCALE GENOMIC DNA]</scope>
    <source>
        <strain evidence="3">Okayama-7 / 130 / ATCC MYA-4618 / FGSC 9003</strain>
    </source>
</reference>
<dbReference type="KEGG" id="cci:CC1G_13580"/>
<dbReference type="HOGENOM" id="CLU_2483279_0_0_1"/>
<dbReference type="EMBL" id="AACS02000001">
    <property type="protein sequence ID" value="EFI28558.1"/>
    <property type="molecule type" value="Genomic_DNA"/>
</dbReference>